<keyword evidence="2" id="KW-0812">Transmembrane</keyword>
<proteinExistence type="predicted"/>
<feature type="transmembrane region" description="Helical" evidence="2">
    <location>
        <begin position="330"/>
        <end position="352"/>
    </location>
</feature>
<feature type="transmembrane region" description="Helical" evidence="2">
    <location>
        <begin position="257"/>
        <end position="278"/>
    </location>
</feature>
<feature type="region of interest" description="Disordered" evidence="1">
    <location>
        <begin position="416"/>
        <end position="465"/>
    </location>
</feature>
<keyword evidence="2" id="KW-1133">Transmembrane helix</keyword>
<evidence type="ECO:0000256" key="2">
    <source>
        <dbReference type="SAM" id="Phobius"/>
    </source>
</evidence>
<dbReference type="Proteomes" id="UP000679307">
    <property type="component" value="Chromosome"/>
</dbReference>
<reference evidence="3 4" key="1">
    <citation type="submission" date="2021-05" db="EMBL/GenBank/DDBJ databases">
        <title>Complete genome of Nocardioides aquaticus KCTC 9944T isolated from meromictic and hypersaline Ekho Lake, Antarctica.</title>
        <authorList>
            <person name="Hwang K."/>
            <person name="Kim K.M."/>
            <person name="Choe H."/>
        </authorList>
    </citation>
    <scope>NUCLEOTIDE SEQUENCE [LARGE SCALE GENOMIC DNA]</scope>
    <source>
        <strain evidence="3 4">KCTC 9944</strain>
    </source>
</reference>
<evidence type="ECO:0000313" key="3">
    <source>
        <dbReference type="EMBL" id="QVT78403.1"/>
    </source>
</evidence>
<dbReference type="EMBL" id="CP075371">
    <property type="protein sequence ID" value="QVT78403.1"/>
    <property type="molecule type" value="Genomic_DNA"/>
</dbReference>
<evidence type="ECO:0000256" key="1">
    <source>
        <dbReference type="SAM" id="MobiDB-lite"/>
    </source>
</evidence>
<feature type="compositionally biased region" description="Low complexity" evidence="1">
    <location>
        <begin position="450"/>
        <end position="465"/>
    </location>
</feature>
<feature type="transmembrane region" description="Helical" evidence="2">
    <location>
        <begin position="85"/>
        <end position="102"/>
    </location>
</feature>
<feature type="transmembrane region" description="Helical" evidence="2">
    <location>
        <begin position="228"/>
        <end position="245"/>
    </location>
</feature>
<evidence type="ECO:0008006" key="5">
    <source>
        <dbReference type="Google" id="ProtNLM"/>
    </source>
</evidence>
<keyword evidence="4" id="KW-1185">Reference proteome</keyword>
<name>A0ABX8ED60_9ACTN</name>
<feature type="compositionally biased region" description="Polar residues" evidence="1">
    <location>
        <begin position="431"/>
        <end position="448"/>
    </location>
</feature>
<gene>
    <name evidence="3" type="ORF">ENKNEFLB_00780</name>
</gene>
<keyword evidence="2" id="KW-0472">Membrane</keyword>
<evidence type="ECO:0000313" key="4">
    <source>
        <dbReference type="Proteomes" id="UP000679307"/>
    </source>
</evidence>
<feature type="transmembrane region" description="Helical" evidence="2">
    <location>
        <begin position="204"/>
        <end position="222"/>
    </location>
</feature>
<sequence length="465" mass="48858">MKWPLLLLLAVLPLQWFVVVRGIRLHLLALFVFLVFTLATHSSRAFQPVLRVAWAFVVANFALNVVWLGANGYHGLGLRPPVEQLVYLAVSVAVGAAVYRALRSGGAVAGLRWAALVASVSLVGALTVSMALNGVNAAAVFGQTIAAADPEILQKELYRAAFTGFGFEEDVVSGNLRHEVFGALLLAMTVSAACVGVRPFRSVVAHRLYLGSMVLATALILLSLSRSVMIAFAVWPLLALLRAVLAMRLTPRLVGGIAVGAVATAVLAFTGVLSVLWVRFTQDTSSYQARDGLYQLAFDNIRANAVMGGVDTVSASSHNFVLDSWLRAGVFGAVAAAVVLVLLVGLFVSLAIRLHREPVWVLPAAIMLVLPLVRLMTAGGGQVPPVSWVGLGVAAGLLAYRRALLDDDSARPDADVAQARRRYAASSSNAGLSTQVAGSTSGHSTSPRLASRSDADGSGSSSSSK</sequence>
<protein>
    <recommendedName>
        <fullName evidence="5">O-antigen ligase domain-containing protein</fullName>
    </recommendedName>
</protein>
<feature type="transmembrane region" description="Helical" evidence="2">
    <location>
        <begin position="383"/>
        <end position="400"/>
    </location>
</feature>
<feature type="transmembrane region" description="Helical" evidence="2">
    <location>
        <begin position="180"/>
        <end position="197"/>
    </location>
</feature>
<feature type="transmembrane region" description="Helical" evidence="2">
    <location>
        <begin position="114"/>
        <end position="132"/>
    </location>
</feature>
<feature type="transmembrane region" description="Helical" evidence="2">
    <location>
        <begin position="359"/>
        <end position="377"/>
    </location>
</feature>
<organism evidence="3 4">
    <name type="scientific">Nocardioides aquaticus</name>
    <dbReference type="NCBI Taxonomy" id="160826"/>
    <lineage>
        <taxon>Bacteria</taxon>
        <taxon>Bacillati</taxon>
        <taxon>Actinomycetota</taxon>
        <taxon>Actinomycetes</taxon>
        <taxon>Propionibacteriales</taxon>
        <taxon>Nocardioidaceae</taxon>
        <taxon>Nocardioides</taxon>
    </lineage>
</organism>
<feature type="transmembrane region" description="Helical" evidence="2">
    <location>
        <begin position="27"/>
        <end position="46"/>
    </location>
</feature>
<feature type="transmembrane region" description="Helical" evidence="2">
    <location>
        <begin position="53"/>
        <end position="73"/>
    </location>
</feature>
<accession>A0ABX8ED60</accession>